<dbReference type="AlphaFoldDB" id="A0A5R8NUS7"/>
<evidence type="ECO:0000259" key="10">
    <source>
        <dbReference type="Pfam" id="PF07685"/>
    </source>
</evidence>
<feature type="active site" description="Nucleophile" evidence="7">
    <location>
        <position position="435"/>
    </location>
</feature>
<dbReference type="GO" id="GO:0043802">
    <property type="term" value="F:hydrogenobyrinic acid a,c-diamide synthase (glutamine-hydrolysing) activity"/>
    <property type="evidence" value="ECO:0007669"/>
    <property type="project" value="UniProtKB-UniRule"/>
</dbReference>
<dbReference type="CDD" id="cd03130">
    <property type="entry name" value="GATase1_CobB"/>
    <property type="match status" value="1"/>
</dbReference>
<dbReference type="GO" id="GO:0042242">
    <property type="term" value="F:cobyrinic acid a,c-diamide synthase activity"/>
    <property type="evidence" value="ECO:0007669"/>
    <property type="project" value="InterPro"/>
</dbReference>
<evidence type="ECO:0000256" key="7">
    <source>
        <dbReference type="HAMAP-Rule" id="MF_00027"/>
    </source>
</evidence>
<dbReference type="PROSITE" id="PS51274">
    <property type="entry name" value="GATASE_COBBQ"/>
    <property type="match status" value="1"/>
</dbReference>
<reference evidence="11 12" key="1">
    <citation type="submission" date="2019-05" db="EMBL/GenBank/DDBJ databases">
        <title>Genomes sequences of two Nocardia cyriacigeorgica environmental isolates, type strains Nocardia asteroides ATCC 19247 and Nocardia cyriacigeorgica DSM 44484.</title>
        <authorList>
            <person name="Vautrin F."/>
            <person name="Bergeron E."/>
            <person name="Dubost A."/>
            <person name="Abrouk D."/>
            <person name="Rodriguez Nava V."/>
            <person name="Pujic P."/>
        </authorList>
    </citation>
    <scope>NUCLEOTIDE SEQUENCE [LARGE SCALE GENOMIC DNA]</scope>
    <source>
        <strain evidence="11 12">EML 446</strain>
    </source>
</reference>
<comment type="caution">
    <text evidence="11">The sequence shown here is derived from an EMBL/GenBank/DDBJ whole genome shotgun (WGS) entry which is preliminary data.</text>
</comment>
<keyword evidence="3 7" id="KW-0547">Nucleotide-binding</keyword>
<feature type="region of interest" description="Disordered" evidence="8">
    <location>
        <begin position="257"/>
        <end position="334"/>
    </location>
</feature>
<dbReference type="InterPro" id="IPR027417">
    <property type="entry name" value="P-loop_NTPase"/>
</dbReference>
<accession>A0A5R8NUS7</accession>
<evidence type="ECO:0000256" key="4">
    <source>
        <dbReference type="ARBA" id="ARBA00022840"/>
    </source>
</evidence>
<sequence length="560" mass="57069">MSAPAIVIAAPASGSGKTTVATGLVGALRRAGHRVAPFKVGPDYIDPGYHGLAAGRPGRNLDPVLCGAERVVPLYRHGSAGCDLAVVEGVMGLFDGRIDAADVSPVAEGSTAQVAAMLGAPVVLVVDARGHSQSLAALLHGFATYDSSIRLGGVILNRVGSERHEQVLRAACDRVGLPVLGSLPRMAELEVPSRHLGLIPAVEHGAAATAAVSAMTDLVAAHVDLGAIAALAASSAAGPAWSPEAALYAGATSEFRRVPHPEGANELDRSAESGDDGRSSGPVHGRSRGPAIHEEAADGSDSSRAVAGSAQEPAAFGTASPADPDRAIASPGGRLIATTSDGGLIAMTGDGPVIAMAGGAAFTFGYAEHRELLDAAGARVAVFDPLHDELPAGTAGLVLPGGFPEEHAADLAANTRLLAAVAAAAQRGMPIHAECAGLLYLTRSLDGHAMAGVIDATAEFGPRLTLGYRDAVALVDSPLWRAGERVRGHEFHRTRLIGTGADEPAWGWHTAGARLREGAVVHRVHASYLHTHPAGNPESVLRFVTATADFARADAVTRVD</sequence>
<organism evidence="11 12">
    <name type="scientific">Nocardia cyriacigeorgica</name>
    <dbReference type="NCBI Taxonomy" id="135487"/>
    <lineage>
        <taxon>Bacteria</taxon>
        <taxon>Bacillati</taxon>
        <taxon>Actinomycetota</taxon>
        <taxon>Actinomycetes</taxon>
        <taxon>Mycobacteriales</taxon>
        <taxon>Nocardiaceae</taxon>
        <taxon>Nocardia</taxon>
    </lineage>
</organism>
<comment type="function">
    <text evidence="7">Catalyzes the ATP-dependent amidation of the two carboxylate groups at positions a and c of hydrogenobyrinate, using either L-glutamine or ammonia as the nitrogen source.</text>
</comment>
<comment type="similarity">
    <text evidence="7">Belongs to the CobB/CbiA family.</text>
</comment>
<dbReference type="InterPro" id="IPR002586">
    <property type="entry name" value="CobQ/CobB/MinD/ParA_Nub-bd_dom"/>
</dbReference>
<dbReference type="EMBL" id="VBUT01000003">
    <property type="protein sequence ID" value="TLF79352.1"/>
    <property type="molecule type" value="Genomic_DNA"/>
</dbReference>
<dbReference type="Gene3D" id="3.40.50.880">
    <property type="match status" value="1"/>
</dbReference>
<comment type="catalytic activity">
    <reaction evidence="7">
        <text>hydrogenobyrinate + 2 L-glutamine + 2 ATP + 2 H2O = hydrogenobyrinate a,c-diamide + 2 L-glutamate + 2 ADP + 2 phosphate + 2 H(+)</text>
        <dbReference type="Rhea" id="RHEA:12544"/>
        <dbReference type="ChEBI" id="CHEBI:15377"/>
        <dbReference type="ChEBI" id="CHEBI:15378"/>
        <dbReference type="ChEBI" id="CHEBI:29985"/>
        <dbReference type="ChEBI" id="CHEBI:30616"/>
        <dbReference type="ChEBI" id="CHEBI:43474"/>
        <dbReference type="ChEBI" id="CHEBI:58359"/>
        <dbReference type="ChEBI" id="CHEBI:77873"/>
        <dbReference type="ChEBI" id="CHEBI:77874"/>
        <dbReference type="ChEBI" id="CHEBI:456216"/>
        <dbReference type="EC" id="6.3.5.9"/>
    </reaction>
</comment>
<comment type="cofactor">
    <cofactor evidence="1 7">
        <name>Mg(2+)</name>
        <dbReference type="ChEBI" id="CHEBI:18420"/>
    </cofactor>
</comment>
<evidence type="ECO:0000313" key="12">
    <source>
        <dbReference type="Proteomes" id="UP000306378"/>
    </source>
</evidence>
<keyword evidence="7" id="KW-0169">Cobalamin biosynthesis</keyword>
<keyword evidence="5 7" id="KW-0460">Magnesium</keyword>
<dbReference type="GO" id="GO:0005524">
    <property type="term" value="F:ATP binding"/>
    <property type="evidence" value="ECO:0007669"/>
    <property type="project" value="UniProtKB-UniRule"/>
</dbReference>
<gene>
    <name evidence="7" type="primary">cobB</name>
    <name evidence="11" type="ORF">FEK34_08225</name>
</gene>
<dbReference type="Pfam" id="PF01656">
    <property type="entry name" value="CbiA"/>
    <property type="match status" value="1"/>
</dbReference>
<proteinExistence type="inferred from homology"/>
<evidence type="ECO:0000256" key="5">
    <source>
        <dbReference type="ARBA" id="ARBA00022842"/>
    </source>
</evidence>
<dbReference type="SUPFAM" id="SSF52317">
    <property type="entry name" value="Class I glutamine amidotransferase-like"/>
    <property type="match status" value="1"/>
</dbReference>
<dbReference type="UniPathway" id="UPA00148">
    <property type="reaction ID" value="UER00220"/>
</dbReference>
<comment type="miscellaneous">
    <text evidence="7">The a and c carboxylates of hydrogenobyrinate are activated for nucleophilic attack via formation of a phosphorylated intermediate by ATP. CobB catalyzes first the amidation of the c-carboxylate, and then that of the a-carboxylate.</text>
</comment>
<evidence type="ECO:0000256" key="3">
    <source>
        <dbReference type="ARBA" id="ARBA00022741"/>
    </source>
</evidence>
<evidence type="ECO:0000256" key="2">
    <source>
        <dbReference type="ARBA" id="ARBA00022598"/>
    </source>
</evidence>
<dbReference type="SUPFAM" id="SSF52540">
    <property type="entry name" value="P-loop containing nucleoside triphosphate hydrolases"/>
    <property type="match status" value="1"/>
</dbReference>
<keyword evidence="4 7" id="KW-0067">ATP-binding</keyword>
<evidence type="ECO:0000313" key="11">
    <source>
        <dbReference type="EMBL" id="TLF79352.1"/>
    </source>
</evidence>
<feature type="compositionally biased region" description="Basic and acidic residues" evidence="8">
    <location>
        <begin position="266"/>
        <end position="278"/>
    </location>
</feature>
<dbReference type="CDD" id="cd05388">
    <property type="entry name" value="CobB_N"/>
    <property type="match status" value="1"/>
</dbReference>
<comment type="domain">
    <text evidence="7">Comprises of two domains. The C-terminal domain contains the binding site for glutamine and catalyzes the hydrolysis of this substrate to glutamate and ammonia. The N-terminal domain is anticipated to bind ATP and hydrogenobyrinate and catalyzes the ultimate synthesis of the diamide product. The ammonia produced via the glutaminase domain is probably translocated to the adjacent domain via a molecular tunnel, where it reacts with an activated intermediate.</text>
</comment>
<dbReference type="Proteomes" id="UP000306378">
    <property type="component" value="Unassembled WGS sequence"/>
</dbReference>
<dbReference type="InterPro" id="IPR004484">
    <property type="entry name" value="CbiA/CobB_synth"/>
</dbReference>
<dbReference type="PANTHER" id="PTHR43873:SF1">
    <property type="entry name" value="COBYRINATE A,C-DIAMIDE SYNTHASE"/>
    <property type="match status" value="1"/>
</dbReference>
<name>A0A5R8NUS7_9NOCA</name>
<protein>
    <recommendedName>
        <fullName evidence="7">Hydrogenobyrinate a,c-diamide synthase</fullName>
        <ecNumber evidence="7">6.3.5.9</ecNumber>
    </recommendedName>
    <alternativeName>
        <fullName evidence="7">Hydrogenobyrinic acid a,c-diamide synthase</fullName>
    </alternativeName>
</protein>
<comment type="pathway">
    <text evidence="7">Cofactor biosynthesis; adenosylcobalamin biosynthesis; cob(II)yrinate a,c-diamide from precorrin-2 (aerobic route): step 9/10.</text>
</comment>
<evidence type="ECO:0000256" key="6">
    <source>
        <dbReference type="ARBA" id="ARBA00022962"/>
    </source>
</evidence>
<dbReference type="Pfam" id="PF07685">
    <property type="entry name" value="GATase_3"/>
    <property type="match status" value="1"/>
</dbReference>
<dbReference type="PANTHER" id="PTHR43873">
    <property type="entry name" value="COBYRINATE A,C-DIAMIDE SYNTHASE"/>
    <property type="match status" value="1"/>
</dbReference>
<dbReference type="InterPro" id="IPR029062">
    <property type="entry name" value="Class_I_gatase-like"/>
</dbReference>
<dbReference type="HAMAP" id="MF_00027">
    <property type="entry name" value="CobB_CbiA"/>
    <property type="match status" value="1"/>
</dbReference>
<dbReference type="Gene3D" id="3.40.50.300">
    <property type="entry name" value="P-loop containing nucleotide triphosphate hydrolases"/>
    <property type="match status" value="2"/>
</dbReference>
<evidence type="ECO:0000256" key="8">
    <source>
        <dbReference type="SAM" id="MobiDB-lite"/>
    </source>
</evidence>
<keyword evidence="2 7" id="KW-0436">Ligase</keyword>
<dbReference type="GO" id="GO:0009236">
    <property type="term" value="P:cobalamin biosynthetic process"/>
    <property type="evidence" value="ECO:0007669"/>
    <property type="project" value="UniProtKB-UniRule"/>
</dbReference>
<dbReference type="RefSeq" id="WP_138447242.1">
    <property type="nucleotide sequence ID" value="NZ_VBUT01000003.1"/>
</dbReference>
<evidence type="ECO:0000259" key="9">
    <source>
        <dbReference type="Pfam" id="PF01656"/>
    </source>
</evidence>
<dbReference type="EC" id="6.3.5.9" evidence="7"/>
<feature type="site" description="Increases nucleophilicity of active site Cys" evidence="7">
    <location>
        <position position="530"/>
    </location>
</feature>
<feature type="domain" description="CobB/CobQ-like glutamine amidotransferase" evidence="10">
    <location>
        <begin position="370"/>
        <end position="532"/>
    </location>
</feature>
<feature type="domain" description="CobQ/CobB/MinD/ParA nucleotide binding" evidence="9">
    <location>
        <begin position="6"/>
        <end position="196"/>
    </location>
</feature>
<dbReference type="InterPro" id="IPR011698">
    <property type="entry name" value="GATase_3"/>
</dbReference>
<dbReference type="NCBIfam" id="NF002204">
    <property type="entry name" value="PRK01077.1"/>
    <property type="match status" value="1"/>
</dbReference>
<keyword evidence="6 7" id="KW-0315">Glutamine amidotransferase</keyword>
<evidence type="ECO:0000256" key="1">
    <source>
        <dbReference type="ARBA" id="ARBA00001946"/>
    </source>
</evidence>